<comment type="function">
    <text evidence="4">Nucleotidase that shows phosphatase activity on nucleoside 5'-monophosphates.</text>
</comment>
<dbReference type="InterPro" id="IPR036523">
    <property type="entry name" value="SurE-like_sf"/>
</dbReference>
<keyword evidence="4" id="KW-0963">Cytoplasm</keyword>
<dbReference type="Gene3D" id="3.40.1210.10">
    <property type="entry name" value="Survival protein SurE-like phosphatase/nucleotidase"/>
    <property type="match status" value="1"/>
</dbReference>
<evidence type="ECO:0000313" key="7">
    <source>
        <dbReference type="Proteomes" id="UP000546257"/>
    </source>
</evidence>
<dbReference type="GO" id="GO:0005737">
    <property type="term" value="C:cytoplasm"/>
    <property type="evidence" value="ECO:0007669"/>
    <property type="project" value="UniProtKB-SubCell"/>
</dbReference>
<organism evidence="6 7">
    <name type="scientific">Halobellus ruber</name>
    <dbReference type="NCBI Taxonomy" id="2761102"/>
    <lineage>
        <taxon>Archaea</taxon>
        <taxon>Methanobacteriati</taxon>
        <taxon>Methanobacteriota</taxon>
        <taxon>Stenosarchaea group</taxon>
        <taxon>Halobacteria</taxon>
        <taxon>Halobacteriales</taxon>
        <taxon>Haloferacaceae</taxon>
        <taxon>Halobellus</taxon>
    </lineage>
</organism>
<dbReference type="EC" id="3.1.3.5" evidence="4"/>
<dbReference type="NCBIfam" id="TIGR00087">
    <property type="entry name" value="surE"/>
    <property type="match status" value="1"/>
</dbReference>
<sequence>MTDSLSVLLTNDDGIDAVGFRALYDALAEWADVTAVAPVDDQSAVGRQLSTDAAVREHELGYAIAGTPADCVVAGLEVLCPEVDAVVAGCNKGANLGAYVLGRSGTVSAAVESAFFGVPAIATSLYVPGGGDVPWQEQATESSDFRNATRATSYLLRHALDAGVFERTGYLNINAPLADAGDPPAPIEITRPSTLYDMTAEHDGNGRIILEDGIWERMRTGDIEDPEGTDRRAVVEGRVSVSPLTAPHTSEGHEALDGLAAAYPETV</sequence>
<reference evidence="6 7" key="1">
    <citation type="submission" date="2020-08" db="EMBL/GenBank/DDBJ databases">
        <authorList>
            <person name="Seo M.-J."/>
        </authorList>
    </citation>
    <scope>NUCLEOTIDE SEQUENCE [LARGE SCALE GENOMIC DNA]</scope>
    <source>
        <strain evidence="6 7">MBLA0160</strain>
    </source>
</reference>
<evidence type="ECO:0000259" key="5">
    <source>
        <dbReference type="Pfam" id="PF01975"/>
    </source>
</evidence>
<evidence type="ECO:0000313" key="6">
    <source>
        <dbReference type="EMBL" id="MBB6647734.1"/>
    </source>
</evidence>
<keyword evidence="7" id="KW-1185">Reference proteome</keyword>
<keyword evidence="2 4" id="KW-0479">Metal-binding</keyword>
<feature type="binding site" evidence="4">
    <location>
        <position position="91"/>
    </location>
    <ligand>
        <name>a divalent metal cation</name>
        <dbReference type="ChEBI" id="CHEBI:60240"/>
    </ligand>
</feature>
<comment type="caution">
    <text evidence="6">The sequence shown here is derived from an EMBL/GenBank/DDBJ whole genome shotgun (WGS) entry which is preliminary data.</text>
</comment>
<evidence type="ECO:0000256" key="2">
    <source>
        <dbReference type="ARBA" id="ARBA00022723"/>
    </source>
</evidence>
<comment type="catalytic activity">
    <reaction evidence="4">
        <text>a ribonucleoside 5'-phosphate + H2O = a ribonucleoside + phosphate</text>
        <dbReference type="Rhea" id="RHEA:12484"/>
        <dbReference type="ChEBI" id="CHEBI:15377"/>
        <dbReference type="ChEBI" id="CHEBI:18254"/>
        <dbReference type="ChEBI" id="CHEBI:43474"/>
        <dbReference type="ChEBI" id="CHEBI:58043"/>
        <dbReference type="EC" id="3.1.3.5"/>
    </reaction>
</comment>
<dbReference type="PANTHER" id="PTHR30457:SF0">
    <property type="entry name" value="PHOSPHATASE, PUTATIVE (AFU_ORTHOLOGUE AFUA_4G01070)-RELATED"/>
    <property type="match status" value="1"/>
</dbReference>
<evidence type="ECO:0000256" key="4">
    <source>
        <dbReference type="HAMAP-Rule" id="MF_00060"/>
    </source>
</evidence>
<dbReference type="InterPro" id="IPR030048">
    <property type="entry name" value="SurE"/>
</dbReference>
<dbReference type="SUPFAM" id="SSF64167">
    <property type="entry name" value="SurE-like"/>
    <property type="match status" value="1"/>
</dbReference>
<dbReference type="GO" id="GO:0046872">
    <property type="term" value="F:metal ion binding"/>
    <property type="evidence" value="ECO:0007669"/>
    <property type="project" value="UniProtKB-UniRule"/>
</dbReference>
<comment type="subcellular location">
    <subcellularLocation>
        <location evidence="4">Cytoplasm</location>
    </subcellularLocation>
</comment>
<dbReference type="Pfam" id="PF01975">
    <property type="entry name" value="SurE"/>
    <property type="match status" value="1"/>
</dbReference>
<dbReference type="AlphaFoldDB" id="A0A7J9SL97"/>
<dbReference type="HAMAP" id="MF_00060">
    <property type="entry name" value="SurE"/>
    <property type="match status" value="1"/>
</dbReference>
<proteinExistence type="inferred from homology"/>
<comment type="cofactor">
    <cofactor evidence="4">
        <name>a divalent metal cation</name>
        <dbReference type="ChEBI" id="CHEBI:60240"/>
    </cofactor>
    <text evidence="4">Binds 1 divalent metal cation per subunit.</text>
</comment>
<gene>
    <name evidence="4 6" type="primary">surE</name>
    <name evidence="6" type="ORF">H5V44_15830</name>
</gene>
<dbReference type="PANTHER" id="PTHR30457">
    <property type="entry name" value="5'-NUCLEOTIDASE SURE"/>
    <property type="match status" value="1"/>
</dbReference>
<dbReference type="GO" id="GO:0008253">
    <property type="term" value="F:5'-nucleotidase activity"/>
    <property type="evidence" value="ECO:0007669"/>
    <property type="project" value="UniProtKB-UniRule"/>
</dbReference>
<feature type="binding site" evidence="4">
    <location>
        <position position="12"/>
    </location>
    <ligand>
        <name>a divalent metal cation</name>
        <dbReference type="ChEBI" id="CHEBI:60240"/>
    </ligand>
</feature>
<keyword evidence="4" id="KW-0547">Nucleotide-binding</keyword>
<dbReference type="EMBL" id="JACKXD010000006">
    <property type="protein sequence ID" value="MBB6647734.1"/>
    <property type="molecule type" value="Genomic_DNA"/>
</dbReference>
<feature type="binding site" evidence="4">
    <location>
        <position position="13"/>
    </location>
    <ligand>
        <name>a divalent metal cation</name>
        <dbReference type="ChEBI" id="CHEBI:60240"/>
    </ligand>
</feature>
<dbReference type="RefSeq" id="WP_185194100.1">
    <property type="nucleotide sequence ID" value="NZ_JACKXD010000006.1"/>
</dbReference>
<dbReference type="InterPro" id="IPR002828">
    <property type="entry name" value="SurE-like_Pase/nucleotidase"/>
</dbReference>
<name>A0A7J9SL97_9EURY</name>
<evidence type="ECO:0000256" key="3">
    <source>
        <dbReference type="ARBA" id="ARBA00022801"/>
    </source>
</evidence>
<accession>A0A7J9SL97</accession>
<evidence type="ECO:0000256" key="1">
    <source>
        <dbReference type="ARBA" id="ARBA00011062"/>
    </source>
</evidence>
<comment type="similarity">
    <text evidence="1 4">Belongs to the SurE nucleotidase family.</text>
</comment>
<dbReference type="Proteomes" id="UP000546257">
    <property type="component" value="Unassembled WGS sequence"/>
</dbReference>
<feature type="domain" description="Survival protein SurE-like phosphatase/nucleotidase" evidence="5">
    <location>
        <begin position="7"/>
        <end position="192"/>
    </location>
</feature>
<feature type="binding site" evidence="4">
    <location>
        <position position="43"/>
    </location>
    <ligand>
        <name>a divalent metal cation</name>
        <dbReference type="ChEBI" id="CHEBI:60240"/>
    </ligand>
</feature>
<dbReference type="GO" id="GO:0000166">
    <property type="term" value="F:nucleotide binding"/>
    <property type="evidence" value="ECO:0007669"/>
    <property type="project" value="UniProtKB-KW"/>
</dbReference>
<keyword evidence="3 4" id="KW-0378">Hydrolase</keyword>
<protein>
    <recommendedName>
        <fullName evidence="4">5'-nucleotidase SurE</fullName>
        <ecNumber evidence="4">3.1.3.5</ecNumber>
    </recommendedName>
    <alternativeName>
        <fullName evidence="4">Nucleoside 5'-monophosphate phosphohydrolase</fullName>
    </alternativeName>
</protein>